<sequence length="88" mass="9918">MLSTTGIDQIPANVLQIRIFDLTRDEHTGCFKAESDDRGVHIRALFTELLRCQEAPGAPQRPHRHGLPLPEFLCTSARPLDHLHSRPV</sequence>
<evidence type="ECO:0000313" key="1">
    <source>
        <dbReference type="EMBL" id="KAI4810376.1"/>
    </source>
</evidence>
<accession>A0ACB9WAS1</accession>
<name>A0ACB9WAS1_CHAAC</name>
<evidence type="ECO:0000313" key="2">
    <source>
        <dbReference type="Proteomes" id="UP001057452"/>
    </source>
</evidence>
<protein>
    <submittedName>
        <fullName evidence="1">Uncharacterized protein</fullName>
    </submittedName>
</protein>
<dbReference type="Proteomes" id="UP001057452">
    <property type="component" value="Chromosome 17"/>
</dbReference>
<organism evidence="1 2">
    <name type="scientific">Chaenocephalus aceratus</name>
    <name type="common">Blackfin icefish</name>
    <name type="synonym">Chaenichthys aceratus</name>
    <dbReference type="NCBI Taxonomy" id="36190"/>
    <lineage>
        <taxon>Eukaryota</taxon>
        <taxon>Metazoa</taxon>
        <taxon>Chordata</taxon>
        <taxon>Craniata</taxon>
        <taxon>Vertebrata</taxon>
        <taxon>Euteleostomi</taxon>
        <taxon>Actinopterygii</taxon>
        <taxon>Neopterygii</taxon>
        <taxon>Teleostei</taxon>
        <taxon>Neoteleostei</taxon>
        <taxon>Acanthomorphata</taxon>
        <taxon>Eupercaria</taxon>
        <taxon>Perciformes</taxon>
        <taxon>Notothenioidei</taxon>
        <taxon>Channichthyidae</taxon>
        <taxon>Chaenocephalus</taxon>
    </lineage>
</organism>
<comment type="caution">
    <text evidence="1">The sequence shown here is derived from an EMBL/GenBank/DDBJ whole genome shotgun (WGS) entry which is preliminary data.</text>
</comment>
<keyword evidence="2" id="KW-1185">Reference proteome</keyword>
<proteinExistence type="predicted"/>
<dbReference type="EMBL" id="CM043801">
    <property type="protein sequence ID" value="KAI4810376.1"/>
    <property type="molecule type" value="Genomic_DNA"/>
</dbReference>
<reference evidence="1" key="1">
    <citation type="submission" date="2022-05" db="EMBL/GenBank/DDBJ databases">
        <title>Chromosome-level genome of Chaenocephalus aceratus.</title>
        <authorList>
            <person name="Park H."/>
        </authorList>
    </citation>
    <scope>NUCLEOTIDE SEQUENCE</scope>
    <source>
        <strain evidence="1">KU_202001</strain>
    </source>
</reference>
<gene>
    <name evidence="1" type="ORF">KUCAC02_019211</name>
</gene>